<dbReference type="UniPathway" id="UPA00193"/>
<dbReference type="Gene3D" id="3.40.640.10">
    <property type="entry name" value="Type I PLP-dependent aspartate aminotransferase-like (Major domain)"/>
    <property type="match status" value="1"/>
</dbReference>
<name>A0A0G0KYU3_9BACT</name>
<gene>
    <name evidence="6" type="primary">glyA</name>
    <name evidence="9" type="ORF">US62_C0011G0020</name>
</gene>
<evidence type="ECO:0000256" key="2">
    <source>
        <dbReference type="ARBA" id="ARBA00006376"/>
    </source>
</evidence>
<comment type="subunit">
    <text evidence="6">Homodimer.</text>
</comment>
<dbReference type="InterPro" id="IPR019798">
    <property type="entry name" value="Ser_HO-MeTrfase_PLP_BS"/>
</dbReference>
<evidence type="ECO:0000313" key="10">
    <source>
        <dbReference type="Proteomes" id="UP000034603"/>
    </source>
</evidence>
<dbReference type="GO" id="GO:0004372">
    <property type="term" value="F:glycine hydroxymethyltransferase activity"/>
    <property type="evidence" value="ECO:0007669"/>
    <property type="project" value="UniProtKB-UniRule"/>
</dbReference>
<comment type="pathway">
    <text evidence="6">Amino-acid biosynthesis; glycine biosynthesis; glycine from L-serine: step 1/1.</text>
</comment>
<comment type="function">
    <text evidence="6">Catalyzes the reversible interconversion of serine and glycine with tetrahydrofolate (THF) serving as the one-carbon carrier. This reaction serves as the major source of one-carbon groups required for the biosynthesis of purines, thymidylate, methionine, and other important biomolecules. Also exhibits THF-independent aldolase activity toward beta-hydroxyamino acids, producing glycine and aldehydes, via a retro-aldol mechanism.</text>
</comment>
<dbReference type="InterPro" id="IPR015424">
    <property type="entry name" value="PyrdxlP-dep_Trfase"/>
</dbReference>
<evidence type="ECO:0000256" key="7">
    <source>
        <dbReference type="PIRSR" id="PIRSR000412-50"/>
    </source>
</evidence>
<dbReference type="GO" id="GO:0008168">
    <property type="term" value="F:methyltransferase activity"/>
    <property type="evidence" value="ECO:0007669"/>
    <property type="project" value="UniProtKB-KW"/>
</dbReference>
<dbReference type="Pfam" id="PF00464">
    <property type="entry name" value="SHMT"/>
    <property type="match status" value="1"/>
</dbReference>
<feature type="modified residue" description="N6-(pyridoxal phosphate)lysine" evidence="6 7">
    <location>
        <position position="219"/>
    </location>
</feature>
<dbReference type="PANTHER" id="PTHR11680">
    <property type="entry name" value="SERINE HYDROXYMETHYLTRANSFERASE"/>
    <property type="match status" value="1"/>
</dbReference>
<feature type="site" description="Plays an important role in substrate specificity" evidence="6">
    <location>
        <position position="218"/>
    </location>
</feature>
<dbReference type="InterPro" id="IPR039429">
    <property type="entry name" value="SHMT-like_dom"/>
</dbReference>
<dbReference type="EMBL" id="LBTR01000011">
    <property type="protein sequence ID" value="KKQ45656.1"/>
    <property type="molecule type" value="Genomic_DNA"/>
</dbReference>
<dbReference type="AlphaFoldDB" id="A0A0G0KYU3"/>
<dbReference type="NCBIfam" id="NF000586">
    <property type="entry name" value="PRK00011.1"/>
    <property type="match status" value="1"/>
</dbReference>
<dbReference type="Proteomes" id="UP000034603">
    <property type="component" value="Unassembled WGS sequence"/>
</dbReference>
<dbReference type="Gene3D" id="3.90.1150.10">
    <property type="entry name" value="Aspartate Aminotransferase, domain 1"/>
    <property type="match status" value="1"/>
</dbReference>
<comment type="similarity">
    <text evidence="2 6">Belongs to the SHMT family.</text>
</comment>
<dbReference type="GO" id="GO:0032259">
    <property type="term" value="P:methylation"/>
    <property type="evidence" value="ECO:0007669"/>
    <property type="project" value="UniProtKB-KW"/>
</dbReference>
<accession>A0A0G0KYU3</accession>
<sequence>MEKVLEIIKLEEERQRNTLMMIPSENYASASVRSAVGSMLSNKYSEGYSGRRYYQGNKFIDEIETLAIDRAKKLFKVEHVNVQPYSGSPANSEVLFALCNPGDTIMGLELASGGHLTHGQPNITFSGKYFRSVQFGLDEKGLLDYKKIAGLAKREKPKLMIIGTTAYPLAFDWKKFGEIADSVGAWLVADISHVSGLVIAGAYPSPVLYVHVVTTTTHKTLRGPRGAMIMVTKKGLKKDAELSTKIDKAVFPGMQGGPHNNTTAGIAVALGEASTMGFKSYGKQIVKNAKVLAKELTSGGLNLVAGGTECHLIVIDLRAEKLSGNVVAEALEVAGIVVNRNSVPNDPMPPFYPSGIRLGTPAITTRGMKEPEMKQIAKWILDVVGYVAPYKLPENPETRNTFMKGFKEKIRTDKKLLGIAEDVKKLCLKFPIN</sequence>
<dbReference type="PANTHER" id="PTHR11680:SF35">
    <property type="entry name" value="SERINE HYDROXYMETHYLTRANSFERASE 1"/>
    <property type="match status" value="1"/>
</dbReference>
<protein>
    <recommendedName>
        <fullName evidence="6">Serine hydroxymethyltransferase</fullName>
        <shortName evidence="6">SHMT</shortName>
        <shortName evidence="6">Serine methylase</shortName>
        <ecNumber evidence="6">2.1.2.1</ecNumber>
    </recommendedName>
</protein>
<dbReference type="PROSITE" id="PS00096">
    <property type="entry name" value="SHMT"/>
    <property type="match status" value="1"/>
</dbReference>
<evidence type="ECO:0000259" key="8">
    <source>
        <dbReference type="Pfam" id="PF00464"/>
    </source>
</evidence>
<feature type="domain" description="Serine hydroxymethyltransferase-like" evidence="8">
    <location>
        <begin position="3"/>
        <end position="380"/>
    </location>
</feature>
<keyword evidence="5 6" id="KW-0663">Pyridoxal phosphate</keyword>
<dbReference type="InterPro" id="IPR049943">
    <property type="entry name" value="Ser_HO-MeTrfase-like"/>
</dbReference>
<comment type="cofactor">
    <cofactor evidence="1 6 7">
        <name>pyridoxal 5'-phosphate</name>
        <dbReference type="ChEBI" id="CHEBI:597326"/>
    </cofactor>
</comment>
<keyword evidence="3 6" id="KW-0554">One-carbon metabolism</keyword>
<comment type="caution">
    <text evidence="9">The sequence shown here is derived from an EMBL/GenBank/DDBJ whole genome shotgun (WGS) entry which is preliminary data.</text>
</comment>
<reference evidence="9 10" key="1">
    <citation type="journal article" date="2015" name="Nature">
        <title>rRNA introns, odd ribosomes, and small enigmatic genomes across a large radiation of phyla.</title>
        <authorList>
            <person name="Brown C.T."/>
            <person name="Hug L.A."/>
            <person name="Thomas B.C."/>
            <person name="Sharon I."/>
            <person name="Castelle C.J."/>
            <person name="Singh A."/>
            <person name="Wilkins M.J."/>
            <person name="Williams K.H."/>
            <person name="Banfield J.F."/>
        </authorList>
    </citation>
    <scope>NUCLEOTIDE SEQUENCE [LARGE SCALE GENOMIC DNA]</scope>
</reference>
<dbReference type="InterPro" id="IPR015422">
    <property type="entry name" value="PyrdxlP-dep_Trfase_small"/>
</dbReference>
<dbReference type="InterPro" id="IPR001085">
    <property type="entry name" value="Ser_HO-MeTrfase"/>
</dbReference>
<evidence type="ECO:0000313" key="9">
    <source>
        <dbReference type="EMBL" id="KKQ45656.1"/>
    </source>
</evidence>
<keyword evidence="9" id="KW-0489">Methyltransferase</keyword>
<evidence type="ECO:0000256" key="6">
    <source>
        <dbReference type="HAMAP-Rule" id="MF_00051"/>
    </source>
</evidence>
<comment type="subcellular location">
    <subcellularLocation>
        <location evidence="6">Cytoplasm</location>
    </subcellularLocation>
</comment>
<keyword evidence="6" id="KW-0028">Amino-acid biosynthesis</keyword>
<comment type="catalytic activity">
    <reaction evidence="6">
        <text>(6R)-5,10-methylene-5,6,7,8-tetrahydrofolate + glycine + H2O = (6S)-5,6,7,8-tetrahydrofolate + L-serine</text>
        <dbReference type="Rhea" id="RHEA:15481"/>
        <dbReference type="ChEBI" id="CHEBI:15377"/>
        <dbReference type="ChEBI" id="CHEBI:15636"/>
        <dbReference type="ChEBI" id="CHEBI:33384"/>
        <dbReference type="ChEBI" id="CHEBI:57305"/>
        <dbReference type="ChEBI" id="CHEBI:57453"/>
        <dbReference type="EC" id="2.1.2.1"/>
    </reaction>
</comment>
<dbReference type="GO" id="GO:0030170">
    <property type="term" value="F:pyridoxal phosphate binding"/>
    <property type="evidence" value="ECO:0007669"/>
    <property type="project" value="UniProtKB-UniRule"/>
</dbReference>
<evidence type="ECO:0000256" key="3">
    <source>
        <dbReference type="ARBA" id="ARBA00022563"/>
    </source>
</evidence>
<dbReference type="SUPFAM" id="SSF53383">
    <property type="entry name" value="PLP-dependent transferases"/>
    <property type="match status" value="1"/>
</dbReference>
<comment type="pathway">
    <text evidence="6">One-carbon metabolism; tetrahydrofolate interconversion.</text>
</comment>
<dbReference type="EC" id="2.1.2.1" evidence="6"/>
<keyword evidence="4 6" id="KW-0808">Transferase</keyword>
<feature type="binding site" evidence="6">
    <location>
        <position position="110"/>
    </location>
    <ligand>
        <name>(6S)-5,6,7,8-tetrahydrofolate</name>
        <dbReference type="ChEBI" id="CHEBI:57453"/>
    </ligand>
</feature>
<feature type="binding site" evidence="6">
    <location>
        <begin position="114"/>
        <end position="116"/>
    </location>
    <ligand>
        <name>(6S)-5,6,7,8-tetrahydrofolate</name>
        <dbReference type="ChEBI" id="CHEBI:57453"/>
    </ligand>
</feature>
<dbReference type="UniPathway" id="UPA00288">
    <property type="reaction ID" value="UER01023"/>
</dbReference>
<evidence type="ECO:0000256" key="5">
    <source>
        <dbReference type="ARBA" id="ARBA00022898"/>
    </source>
</evidence>
<dbReference type="PIRSF" id="PIRSF000412">
    <property type="entry name" value="SHMT"/>
    <property type="match status" value="1"/>
</dbReference>
<organism evidence="9 10">
    <name type="scientific">Candidatus Woesebacteria bacterium GW2011_GWA1_37_8</name>
    <dbReference type="NCBI Taxonomy" id="1618546"/>
    <lineage>
        <taxon>Bacteria</taxon>
        <taxon>Candidatus Woeseibacteriota</taxon>
    </lineage>
</organism>
<dbReference type="InterPro" id="IPR015421">
    <property type="entry name" value="PyrdxlP-dep_Trfase_major"/>
</dbReference>
<dbReference type="PATRIC" id="fig|1618546.3.peg.365"/>
<dbReference type="CDD" id="cd00378">
    <property type="entry name" value="SHMT"/>
    <property type="match status" value="1"/>
</dbReference>
<proteinExistence type="inferred from homology"/>
<dbReference type="GO" id="GO:0019264">
    <property type="term" value="P:glycine biosynthetic process from serine"/>
    <property type="evidence" value="ECO:0007669"/>
    <property type="project" value="UniProtKB-UniRule"/>
</dbReference>
<evidence type="ECO:0000256" key="4">
    <source>
        <dbReference type="ARBA" id="ARBA00022679"/>
    </source>
</evidence>
<evidence type="ECO:0000256" key="1">
    <source>
        <dbReference type="ARBA" id="ARBA00001933"/>
    </source>
</evidence>
<keyword evidence="6" id="KW-0963">Cytoplasm</keyword>
<dbReference type="HAMAP" id="MF_00051">
    <property type="entry name" value="SHMT"/>
    <property type="match status" value="1"/>
</dbReference>
<dbReference type="GO" id="GO:0005829">
    <property type="term" value="C:cytosol"/>
    <property type="evidence" value="ECO:0007669"/>
    <property type="project" value="TreeGrafter"/>
</dbReference>
<comment type="caution">
    <text evidence="6">Lacks conserved residue(s) required for the propagation of feature annotation.</text>
</comment>
<dbReference type="GO" id="GO:0035999">
    <property type="term" value="P:tetrahydrofolate interconversion"/>
    <property type="evidence" value="ECO:0007669"/>
    <property type="project" value="UniProtKB-UniRule"/>
</dbReference>